<evidence type="ECO:0000256" key="1">
    <source>
        <dbReference type="SAM" id="SignalP"/>
    </source>
</evidence>
<proteinExistence type="predicted"/>
<feature type="chain" id="PRO_5025458701" evidence="1">
    <location>
        <begin position="20"/>
        <end position="106"/>
    </location>
</feature>
<evidence type="ECO:0000313" key="2">
    <source>
        <dbReference type="EMBL" id="KAF2206814.1"/>
    </source>
</evidence>
<feature type="signal peptide" evidence="1">
    <location>
        <begin position="1"/>
        <end position="19"/>
    </location>
</feature>
<keyword evidence="1" id="KW-0732">Signal</keyword>
<evidence type="ECO:0000313" key="3">
    <source>
        <dbReference type="Proteomes" id="UP000799539"/>
    </source>
</evidence>
<dbReference type="AlphaFoldDB" id="A0A6A6F0F3"/>
<protein>
    <submittedName>
        <fullName evidence="2">Uncharacterized protein</fullName>
    </submittedName>
</protein>
<dbReference type="EMBL" id="ML992711">
    <property type="protein sequence ID" value="KAF2206814.1"/>
    <property type="molecule type" value="Genomic_DNA"/>
</dbReference>
<keyword evidence="3" id="KW-1185">Reference proteome</keyword>
<reference evidence="2" key="1">
    <citation type="journal article" date="2020" name="Stud. Mycol.">
        <title>101 Dothideomycetes genomes: a test case for predicting lifestyles and emergence of pathogens.</title>
        <authorList>
            <person name="Haridas S."/>
            <person name="Albert R."/>
            <person name="Binder M."/>
            <person name="Bloem J."/>
            <person name="Labutti K."/>
            <person name="Salamov A."/>
            <person name="Andreopoulos B."/>
            <person name="Baker S."/>
            <person name="Barry K."/>
            <person name="Bills G."/>
            <person name="Bluhm B."/>
            <person name="Cannon C."/>
            <person name="Castanera R."/>
            <person name="Culley D."/>
            <person name="Daum C."/>
            <person name="Ezra D."/>
            <person name="Gonzalez J."/>
            <person name="Henrissat B."/>
            <person name="Kuo A."/>
            <person name="Liang C."/>
            <person name="Lipzen A."/>
            <person name="Lutzoni F."/>
            <person name="Magnuson J."/>
            <person name="Mondo S."/>
            <person name="Nolan M."/>
            <person name="Ohm R."/>
            <person name="Pangilinan J."/>
            <person name="Park H.-J."/>
            <person name="Ramirez L."/>
            <person name="Alfaro M."/>
            <person name="Sun H."/>
            <person name="Tritt A."/>
            <person name="Yoshinaga Y."/>
            <person name="Zwiers L.-H."/>
            <person name="Turgeon B."/>
            <person name="Goodwin S."/>
            <person name="Spatafora J."/>
            <person name="Crous P."/>
            <person name="Grigoriev I."/>
        </authorList>
    </citation>
    <scope>NUCLEOTIDE SEQUENCE</scope>
    <source>
        <strain evidence="2">SCOH1-5</strain>
    </source>
</reference>
<gene>
    <name evidence="2" type="ORF">CERZMDRAFT_89005</name>
</gene>
<organism evidence="2 3">
    <name type="scientific">Cercospora zeae-maydis SCOH1-5</name>
    <dbReference type="NCBI Taxonomy" id="717836"/>
    <lineage>
        <taxon>Eukaryota</taxon>
        <taxon>Fungi</taxon>
        <taxon>Dikarya</taxon>
        <taxon>Ascomycota</taxon>
        <taxon>Pezizomycotina</taxon>
        <taxon>Dothideomycetes</taxon>
        <taxon>Dothideomycetidae</taxon>
        <taxon>Mycosphaerellales</taxon>
        <taxon>Mycosphaerellaceae</taxon>
        <taxon>Cercospora</taxon>
    </lineage>
</organism>
<sequence>MHRPTILLFFTSFIYTATAVVKYNCNDPGAINYNNCGRDDSYACLIGCASNCGDPPQSYAGQAAAMKGKGIRMQFVQMNQQESPSNAMQRSDLPFHIHASILEPNT</sequence>
<name>A0A6A6F0F3_9PEZI</name>
<accession>A0A6A6F0F3</accession>
<dbReference type="Proteomes" id="UP000799539">
    <property type="component" value="Unassembled WGS sequence"/>
</dbReference>